<protein>
    <submittedName>
        <fullName evidence="2">Metallophosphoesterase family protein</fullName>
        <ecNumber evidence="2">3.1.-.-</ecNumber>
    </submittedName>
</protein>
<dbReference type="GO" id="GO:0016787">
    <property type="term" value="F:hydrolase activity"/>
    <property type="evidence" value="ECO:0007669"/>
    <property type="project" value="UniProtKB-KW"/>
</dbReference>
<proteinExistence type="predicted"/>
<dbReference type="Proteomes" id="UP001589619">
    <property type="component" value="Unassembled WGS sequence"/>
</dbReference>
<comment type="caution">
    <text evidence="2">The sequence shown here is derived from an EMBL/GenBank/DDBJ whole genome shotgun (WGS) entry which is preliminary data.</text>
</comment>
<dbReference type="PANTHER" id="PTHR43143">
    <property type="entry name" value="METALLOPHOSPHOESTERASE, CALCINEURIN SUPERFAMILY"/>
    <property type="match status" value="1"/>
</dbReference>
<dbReference type="PANTHER" id="PTHR43143:SF1">
    <property type="entry name" value="SERINE_THREONINE-PROTEIN PHOSPHATASE CPPED1"/>
    <property type="match status" value="1"/>
</dbReference>
<organism evidence="2 3">
    <name type="scientific">Paenibacillus hodogayensis</name>
    <dbReference type="NCBI Taxonomy" id="279208"/>
    <lineage>
        <taxon>Bacteria</taxon>
        <taxon>Bacillati</taxon>
        <taxon>Bacillota</taxon>
        <taxon>Bacilli</taxon>
        <taxon>Bacillales</taxon>
        <taxon>Paenibacillaceae</taxon>
        <taxon>Paenibacillus</taxon>
    </lineage>
</organism>
<dbReference type="InterPro" id="IPR029052">
    <property type="entry name" value="Metallo-depent_PP-like"/>
</dbReference>
<accession>A0ABV5W307</accession>
<dbReference type="EMBL" id="JBHMAG010000017">
    <property type="protein sequence ID" value="MFB9754967.1"/>
    <property type="molecule type" value="Genomic_DNA"/>
</dbReference>
<evidence type="ECO:0000313" key="2">
    <source>
        <dbReference type="EMBL" id="MFB9754967.1"/>
    </source>
</evidence>
<evidence type="ECO:0000259" key="1">
    <source>
        <dbReference type="Pfam" id="PF00149"/>
    </source>
</evidence>
<name>A0ABV5W307_9BACL</name>
<dbReference type="Pfam" id="PF00149">
    <property type="entry name" value="Metallophos"/>
    <property type="match status" value="1"/>
</dbReference>
<keyword evidence="3" id="KW-1185">Reference proteome</keyword>
<dbReference type="Gene3D" id="3.60.21.10">
    <property type="match status" value="1"/>
</dbReference>
<dbReference type="InterPro" id="IPR051918">
    <property type="entry name" value="STPP_CPPED1"/>
</dbReference>
<keyword evidence="2" id="KW-0378">Hydrolase</keyword>
<feature type="domain" description="Calcineurin-like phosphoesterase" evidence="1">
    <location>
        <begin position="49"/>
        <end position="257"/>
    </location>
</feature>
<dbReference type="SUPFAM" id="SSF56300">
    <property type="entry name" value="Metallo-dependent phosphatases"/>
    <property type="match status" value="1"/>
</dbReference>
<dbReference type="EC" id="3.1.-.-" evidence="2"/>
<evidence type="ECO:0000313" key="3">
    <source>
        <dbReference type="Proteomes" id="UP001589619"/>
    </source>
</evidence>
<gene>
    <name evidence="2" type="ORF">ACFFNY_25620</name>
</gene>
<reference evidence="2 3" key="1">
    <citation type="submission" date="2024-09" db="EMBL/GenBank/DDBJ databases">
        <authorList>
            <person name="Sun Q."/>
            <person name="Mori K."/>
        </authorList>
    </citation>
    <scope>NUCLEOTIDE SEQUENCE [LARGE SCALE GENOMIC DNA]</scope>
    <source>
        <strain evidence="2 3">JCM 12520</strain>
    </source>
</reference>
<sequence>MKNQDKGMQVIVPELAERTTMRPWFGEPMAPQGEDFSFVILGDRTGAAVPGVFEQALALTKRLRPDFVVSVGDLVEGYWTSEAEAHEEWDVVDALIRDLNIPFFQTVGNHDFAGETMVKVWRERKGLTYYAIRVREVLFLISNTESGEHSLPENILISLQEMNRMIRREPHRYTEALNEYMEESGWTPPANVEDYIIGSIEDAQIDFFEKLLRENEDVRWTFVVMHQPLWKKEYASFKRLQTLLAGRKHTIFAGHLHFLEATNVEGSLYIQVGKSGGSGLRDSHRVLWVRMRDGVPHFLPIKLDGVDELE</sequence>
<dbReference type="RefSeq" id="WP_344909090.1">
    <property type="nucleotide sequence ID" value="NZ_BAAAYO010000007.1"/>
</dbReference>
<dbReference type="InterPro" id="IPR004843">
    <property type="entry name" value="Calcineurin-like_PHP"/>
</dbReference>